<dbReference type="EMBL" id="VBOY01000055">
    <property type="protein sequence ID" value="TMQ66480.1"/>
    <property type="molecule type" value="Genomic_DNA"/>
</dbReference>
<organism evidence="1 2">
    <name type="scientific">Eiseniibacteriota bacterium</name>
    <dbReference type="NCBI Taxonomy" id="2212470"/>
    <lineage>
        <taxon>Bacteria</taxon>
        <taxon>Candidatus Eiseniibacteriota</taxon>
    </lineage>
</organism>
<accession>A0A538TS79</accession>
<evidence type="ECO:0000313" key="1">
    <source>
        <dbReference type="EMBL" id="TMQ66480.1"/>
    </source>
</evidence>
<evidence type="ECO:0000313" key="2">
    <source>
        <dbReference type="Proteomes" id="UP000316609"/>
    </source>
</evidence>
<dbReference type="PANTHER" id="PTHR37816">
    <property type="entry name" value="YALI0E33011P"/>
    <property type="match status" value="1"/>
</dbReference>
<dbReference type="AlphaFoldDB" id="A0A538TS79"/>
<comment type="caution">
    <text evidence="1">The sequence shown here is derived from an EMBL/GenBank/DDBJ whole genome shotgun (WGS) entry which is preliminary data.</text>
</comment>
<dbReference type="Proteomes" id="UP000316609">
    <property type="component" value="Unassembled WGS sequence"/>
</dbReference>
<proteinExistence type="predicted"/>
<dbReference type="Gene3D" id="3.40.50.300">
    <property type="entry name" value="P-loop containing nucleotide triphosphate hydrolases"/>
    <property type="match status" value="1"/>
</dbReference>
<dbReference type="SUPFAM" id="SSF52540">
    <property type="entry name" value="P-loop containing nucleoside triphosphate hydrolases"/>
    <property type="match status" value="1"/>
</dbReference>
<gene>
    <name evidence="1" type="ORF">E6K78_06115</name>
</gene>
<dbReference type="InterPro" id="IPR052922">
    <property type="entry name" value="Cytidylate_Kinase-2"/>
</dbReference>
<reference evidence="1 2" key="1">
    <citation type="journal article" date="2019" name="Nat. Microbiol.">
        <title>Mediterranean grassland soil C-N compound turnover is dependent on rainfall and depth, and is mediated by genomically divergent microorganisms.</title>
        <authorList>
            <person name="Diamond S."/>
            <person name="Andeer P.F."/>
            <person name="Li Z."/>
            <person name="Crits-Christoph A."/>
            <person name="Burstein D."/>
            <person name="Anantharaman K."/>
            <person name="Lane K.R."/>
            <person name="Thomas B.C."/>
            <person name="Pan C."/>
            <person name="Northen T.R."/>
            <person name="Banfield J.F."/>
        </authorList>
    </citation>
    <scope>NUCLEOTIDE SEQUENCE [LARGE SCALE GENOMIC DNA]</scope>
    <source>
        <strain evidence="1">WS_8</strain>
    </source>
</reference>
<sequence length="172" mass="19561">MKRILVIGTGGSGKTTVARRLAQCTGLPLIHLDTLYWRAGWQPTPAEEWRVQVEELVRCDAWIIDGNYGGTLDVRLEACDTVVFLDMPPIVCLWRVMGRQVRHFGRERPELPPGCRERLSWEFLAWTWTYASRRRGDVLSRLAALDKRKRVAILRSSDAIDEFLATVPAAAV</sequence>
<protein>
    <submittedName>
        <fullName evidence="1">AAA family ATPase</fullName>
    </submittedName>
</protein>
<dbReference type="InterPro" id="IPR027417">
    <property type="entry name" value="P-loop_NTPase"/>
</dbReference>
<name>A0A538TS79_UNCEI</name>
<dbReference type="PANTHER" id="PTHR37816:SF3">
    <property type="entry name" value="MODULATES DNA TOPOLOGY"/>
    <property type="match status" value="1"/>
</dbReference>